<keyword evidence="2" id="KW-1185">Reference proteome</keyword>
<name>A0A917RU71_9NOCA</name>
<dbReference type="AlphaFoldDB" id="A0A917RU71"/>
<reference evidence="1" key="2">
    <citation type="submission" date="2020-09" db="EMBL/GenBank/DDBJ databases">
        <authorList>
            <person name="Sun Q."/>
            <person name="Zhou Y."/>
        </authorList>
    </citation>
    <scope>NUCLEOTIDE SEQUENCE</scope>
    <source>
        <strain evidence="1">CGMCC 4.3508</strain>
    </source>
</reference>
<accession>A0A917RU71</accession>
<evidence type="ECO:0000313" key="2">
    <source>
        <dbReference type="Proteomes" id="UP000638263"/>
    </source>
</evidence>
<proteinExistence type="predicted"/>
<dbReference type="RefSeq" id="WP_062999628.1">
    <property type="nucleotide sequence ID" value="NZ_BMMH01000011.1"/>
</dbReference>
<evidence type="ECO:0000313" key="1">
    <source>
        <dbReference type="EMBL" id="GGL28574.1"/>
    </source>
</evidence>
<comment type="caution">
    <text evidence="1">The sequence shown here is derived from an EMBL/GenBank/DDBJ whole genome shotgun (WGS) entry which is preliminary data.</text>
</comment>
<dbReference type="EMBL" id="BMMH01000011">
    <property type="protein sequence ID" value="GGL28574.1"/>
    <property type="molecule type" value="Genomic_DNA"/>
</dbReference>
<dbReference type="Proteomes" id="UP000638263">
    <property type="component" value="Unassembled WGS sequence"/>
</dbReference>
<organism evidence="1 2">
    <name type="scientific">Nocardia jinanensis</name>
    <dbReference type="NCBI Taxonomy" id="382504"/>
    <lineage>
        <taxon>Bacteria</taxon>
        <taxon>Bacillati</taxon>
        <taxon>Actinomycetota</taxon>
        <taxon>Actinomycetes</taxon>
        <taxon>Mycobacteriales</taxon>
        <taxon>Nocardiaceae</taxon>
        <taxon>Nocardia</taxon>
    </lineage>
</organism>
<sequence length="109" mass="11395">MGTPWGFDLGDINCPTMIWTASGDGLTPSTHAHKIAEQLPPEQVRVYTVPGGDVGHLGAMETRPGAYAWLSGREDLALFPTGSPPAHPPGAAIPTSFDQWTKLAESGAG</sequence>
<dbReference type="SUPFAM" id="SSF53474">
    <property type="entry name" value="alpha/beta-Hydrolases"/>
    <property type="match status" value="1"/>
</dbReference>
<reference evidence="1" key="1">
    <citation type="journal article" date="2014" name="Int. J. Syst. Evol. Microbiol.">
        <title>Complete genome sequence of Corynebacterium casei LMG S-19264T (=DSM 44701T), isolated from a smear-ripened cheese.</title>
        <authorList>
            <consortium name="US DOE Joint Genome Institute (JGI-PGF)"/>
            <person name="Walter F."/>
            <person name="Albersmeier A."/>
            <person name="Kalinowski J."/>
            <person name="Ruckert C."/>
        </authorList>
    </citation>
    <scope>NUCLEOTIDE SEQUENCE</scope>
    <source>
        <strain evidence="1">CGMCC 4.3508</strain>
    </source>
</reference>
<dbReference type="Gene3D" id="3.40.50.1820">
    <property type="entry name" value="alpha/beta hydrolase"/>
    <property type="match status" value="1"/>
</dbReference>
<dbReference type="InterPro" id="IPR029058">
    <property type="entry name" value="AB_hydrolase_fold"/>
</dbReference>
<protein>
    <submittedName>
        <fullName evidence="1">Uncharacterized protein</fullName>
    </submittedName>
</protein>
<gene>
    <name evidence="1" type="ORF">GCM10011588_49300</name>
</gene>